<feature type="transmembrane region" description="Helical" evidence="8">
    <location>
        <begin position="457"/>
        <end position="476"/>
    </location>
</feature>
<feature type="transmembrane region" description="Helical" evidence="8">
    <location>
        <begin position="361"/>
        <end position="380"/>
    </location>
</feature>
<sequence>MGVPEQSLKPVVAEVPPVQQTGNDSGSEGAITPVASNPKDDIDPKEERAFLWRLDLFFLTIGFLGYMFKYIDQTNISNAYVSGMKEDLHLVGNELNYFTTFFNIGYMIMLYPSCIIISHFGPSRWLPACELIWGVLTCCLSLVTSAKQVYGLRFLIGFFEGTAWPGYFTLISQWYMPHEVALRMSLYNIAQPAGAMLSGAMQGALSTNFEGLHGRSGWRWAFIINGVCTIAVALAAFFILPGYPERPNPLAKFYLKPKHIEIALARARRVGRKPQIGITIKSFLRCFSFWQLWAFAIAWPIGGNSTPANYFNLWLKSLKNADGSVKYSVAMLNYLPIIGQAVQLVAELLFSGLSDYFGVRLPFLLLHSVINIISQVILIVRPSNQQTYMAGWYMNYVGAVSTMLLCSWASAHLQGEPEVRTVLFASGTVLAYIMSAFIPIAAFPASEAPHWRIGAKLYLAFALVSTAIFVGIHFAFKWEEKKKAKQAVKEDPTGEPDNANSGVKSVTYGGPDSAIAGKESLGKFQDKP</sequence>
<keyword evidence="11" id="KW-1185">Reference proteome</keyword>
<dbReference type="Proteomes" id="UP000176998">
    <property type="component" value="Unassembled WGS sequence"/>
</dbReference>
<evidence type="ECO:0000256" key="8">
    <source>
        <dbReference type="SAM" id="Phobius"/>
    </source>
</evidence>
<dbReference type="PROSITE" id="PS50850">
    <property type="entry name" value="MFS"/>
    <property type="match status" value="1"/>
</dbReference>
<feature type="transmembrane region" description="Helical" evidence="8">
    <location>
        <begin position="218"/>
        <end position="240"/>
    </location>
</feature>
<name>A0A1G4BGS9_9PEZI</name>
<evidence type="ECO:0000256" key="6">
    <source>
        <dbReference type="ARBA" id="ARBA00037968"/>
    </source>
</evidence>
<evidence type="ECO:0000256" key="4">
    <source>
        <dbReference type="ARBA" id="ARBA00022989"/>
    </source>
</evidence>
<evidence type="ECO:0000313" key="10">
    <source>
        <dbReference type="EMBL" id="OHF00513.1"/>
    </source>
</evidence>
<proteinExistence type="inferred from homology"/>
<feature type="transmembrane region" description="Helical" evidence="8">
    <location>
        <begin position="282"/>
        <end position="302"/>
    </location>
</feature>
<dbReference type="SUPFAM" id="SSF103473">
    <property type="entry name" value="MFS general substrate transporter"/>
    <property type="match status" value="1"/>
</dbReference>
<dbReference type="FunFam" id="1.20.1250.20:FF:000065">
    <property type="entry name" value="Putative MFS pantothenate transporter"/>
    <property type="match status" value="1"/>
</dbReference>
<evidence type="ECO:0000259" key="9">
    <source>
        <dbReference type="PROSITE" id="PS50850"/>
    </source>
</evidence>
<dbReference type="AlphaFoldDB" id="A0A1G4BGS9"/>
<feature type="transmembrane region" description="Helical" evidence="8">
    <location>
        <begin position="327"/>
        <end position="349"/>
    </location>
</feature>
<dbReference type="InterPro" id="IPR036259">
    <property type="entry name" value="MFS_trans_sf"/>
</dbReference>
<gene>
    <name evidence="10" type="ORF">CORC01_04263</name>
</gene>
<dbReference type="InterPro" id="IPR011701">
    <property type="entry name" value="MFS"/>
</dbReference>
<feature type="transmembrane region" description="Helical" evidence="8">
    <location>
        <begin position="155"/>
        <end position="176"/>
    </location>
</feature>
<organism evidence="10 11">
    <name type="scientific">Colletotrichum orchidophilum</name>
    <dbReference type="NCBI Taxonomy" id="1209926"/>
    <lineage>
        <taxon>Eukaryota</taxon>
        <taxon>Fungi</taxon>
        <taxon>Dikarya</taxon>
        <taxon>Ascomycota</taxon>
        <taxon>Pezizomycotina</taxon>
        <taxon>Sordariomycetes</taxon>
        <taxon>Hypocreomycetidae</taxon>
        <taxon>Glomerellales</taxon>
        <taxon>Glomerellaceae</taxon>
        <taxon>Colletotrichum</taxon>
    </lineage>
</organism>
<feature type="transmembrane region" description="Helical" evidence="8">
    <location>
        <begin position="422"/>
        <end position="445"/>
    </location>
</feature>
<evidence type="ECO:0000313" key="11">
    <source>
        <dbReference type="Proteomes" id="UP000176998"/>
    </source>
</evidence>
<feature type="region of interest" description="Disordered" evidence="7">
    <location>
        <begin position="1"/>
        <end position="40"/>
    </location>
</feature>
<keyword evidence="5 8" id="KW-0472">Membrane</keyword>
<evidence type="ECO:0000256" key="7">
    <source>
        <dbReference type="SAM" id="MobiDB-lite"/>
    </source>
</evidence>
<evidence type="ECO:0000256" key="2">
    <source>
        <dbReference type="ARBA" id="ARBA00022448"/>
    </source>
</evidence>
<dbReference type="RefSeq" id="XP_022477656.1">
    <property type="nucleotide sequence ID" value="XM_022615911.1"/>
</dbReference>
<feature type="transmembrane region" description="Helical" evidence="8">
    <location>
        <begin position="95"/>
        <end position="119"/>
    </location>
</feature>
<dbReference type="OrthoDB" id="3639251at2759"/>
<keyword evidence="2" id="KW-0813">Transport</keyword>
<evidence type="ECO:0000256" key="5">
    <source>
        <dbReference type="ARBA" id="ARBA00023136"/>
    </source>
</evidence>
<dbReference type="GeneID" id="34557421"/>
<dbReference type="Gene3D" id="1.20.1250.20">
    <property type="entry name" value="MFS general substrate transporter like domains"/>
    <property type="match status" value="1"/>
</dbReference>
<feature type="transmembrane region" description="Helical" evidence="8">
    <location>
        <begin position="392"/>
        <end position="410"/>
    </location>
</feature>
<dbReference type="GO" id="GO:0022857">
    <property type="term" value="F:transmembrane transporter activity"/>
    <property type="evidence" value="ECO:0007669"/>
    <property type="project" value="InterPro"/>
</dbReference>
<dbReference type="GO" id="GO:0016020">
    <property type="term" value="C:membrane"/>
    <property type="evidence" value="ECO:0007669"/>
    <property type="project" value="UniProtKB-SubCell"/>
</dbReference>
<evidence type="ECO:0000256" key="3">
    <source>
        <dbReference type="ARBA" id="ARBA00022692"/>
    </source>
</evidence>
<protein>
    <submittedName>
        <fullName evidence="10">Major facilitator superfamily transporter</fullName>
    </submittedName>
</protein>
<dbReference type="InterPro" id="IPR020846">
    <property type="entry name" value="MFS_dom"/>
</dbReference>
<reference evidence="10 11" key="1">
    <citation type="submission" date="2016-09" db="EMBL/GenBank/DDBJ databases">
        <authorList>
            <person name="Capua I."/>
            <person name="De Benedictis P."/>
            <person name="Joannis T."/>
            <person name="Lombin L.H."/>
            <person name="Cattoli G."/>
        </authorList>
    </citation>
    <scope>NUCLEOTIDE SEQUENCE [LARGE SCALE GENOMIC DNA]</scope>
    <source>
        <strain evidence="10 11">IMI 309357</strain>
    </source>
</reference>
<dbReference type="PANTHER" id="PTHR43791:SF64">
    <property type="entry name" value="MAJOR FACILITATOR SUPERFAMILY (MFS) PROFILE DOMAIN-CONTAINING PROTEIN"/>
    <property type="match status" value="1"/>
</dbReference>
<evidence type="ECO:0000256" key="1">
    <source>
        <dbReference type="ARBA" id="ARBA00004141"/>
    </source>
</evidence>
<dbReference type="PANTHER" id="PTHR43791">
    <property type="entry name" value="PERMEASE-RELATED"/>
    <property type="match status" value="1"/>
</dbReference>
<keyword evidence="4 8" id="KW-1133">Transmembrane helix</keyword>
<comment type="caution">
    <text evidence="10">The sequence shown here is derived from an EMBL/GenBank/DDBJ whole genome shotgun (WGS) entry which is preliminary data.</text>
</comment>
<feature type="transmembrane region" description="Helical" evidence="8">
    <location>
        <begin position="125"/>
        <end position="143"/>
    </location>
</feature>
<feature type="transmembrane region" description="Helical" evidence="8">
    <location>
        <begin position="50"/>
        <end position="68"/>
    </location>
</feature>
<feature type="domain" description="Major facilitator superfamily (MFS) profile" evidence="9">
    <location>
        <begin position="58"/>
        <end position="483"/>
    </location>
</feature>
<comment type="similarity">
    <text evidence="6">Belongs to the major facilitator superfamily. Allantoate permease family.</text>
</comment>
<accession>A0A1G4BGS9</accession>
<keyword evidence="3 8" id="KW-0812">Transmembrane</keyword>
<dbReference type="EMBL" id="MJBS01000027">
    <property type="protein sequence ID" value="OHF00513.1"/>
    <property type="molecule type" value="Genomic_DNA"/>
</dbReference>
<dbReference type="Pfam" id="PF07690">
    <property type="entry name" value="MFS_1"/>
    <property type="match status" value="1"/>
</dbReference>
<comment type="subcellular location">
    <subcellularLocation>
        <location evidence="1">Membrane</location>
        <topology evidence="1">Multi-pass membrane protein</topology>
    </subcellularLocation>
</comment>
<feature type="region of interest" description="Disordered" evidence="7">
    <location>
        <begin position="485"/>
        <end position="528"/>
    </location>
</feature>